<evidence type="ECO:0000313" key="4">
    <source>
        <dbReference type="EMBL" id="JAG55700.1"/>
    </source>
</evidence>
<feature type="compositionally biased region" description="Acidic residues" evidence="1">
    <location>
        <begin position="175"/>
        <end position="185"/>
    </location>
</feature>
<feature type="compositionally biased region" description="Basic residues" evidence="1">
    <location>
        <begin position="327"/>
        <end position="340"/>
    </location>
</feature>
<accession>A0A0A9Z642</accession>
<feature type="compositionally biased region" description="Acidic residues" evidence="1">
    <location>
        <begin position="424"/>
        <end position="439"/>
    </location>
</feature>
<keyword evidence="2" id="KW-0472">Membrane</keyword>
<keyword evidence="2" id="KW-1133">Transmembrane helix</keyword>
<name>A0A0A9Z642_LYGHE</name>
<feature type="compositionally biased region" description="Polar residues" evidence="1">
    <location>
        <begin position="379"/>
        <end position="388"/>
    </location>
</feature>
<feature type="region of interest" description="Disordered" evidence="1">
    <location>
        <begin position="157"/>
        <end position="439"/>
    </location>
</feature>
<organism evidence="3">
    <name type="scientific">Lygus hesperus</name>
    <name type="common">Western plant bug</name>
    <dbReference type="NCBI Taxonomy" id="30085"/>
    <lineage>
        <taxon>Eukaryota</taxon>
        <taxon>Metazoa</taxon>
        <taxon>Ecdysozoa</taxon>
        <taxon>Arthropoda</taxon>
        <taxon>Hexapoda</taxon>
        <taxon>Insecta</taxon>
        <taxon>Pterygota</taxon>
        <taxon>Neoptera</taxon>
        <taxon>Paraneoptera</taxon>
        <taxon>Hemiptera</taxon>
        <taxon>Heteroptera</taxon>
        <taxon>Panheteroptera</taxon>
        <taxon>Cimicomorpha</taxon>
        <taxon>Miridae</taxon>
        <taxon>Mirini</taxon>
        <taxon>Lygus</taxon>
    </lineage>
</organism>
<reference evidence="3" key="1">
    <citation type="journal article" date="2014" name="PLoS ONE">
        <title>Transcriptome-Based Identification of ABC Transporters in the Western Tarnished Plant Bug Lygus hesperus.</title>
        <authorList>
            <person name="Hull J.J."/>
            <person name="Chaney K."/>
            <person name="Geib S.M."/>
            <person name="Fabrick J.A."/>
            <person name="Brent C.S."/>
            <person name="Walsh D."/>
            <person name="Lavine L.C."/>
        </authorList>
    </citation>
    <scope>NUCLEOTIDE SEQUENCE</scope>
</reference>
<reference evidence="4" key="3">
    <citation type="submission" date="2014-09" db="EMBL/GenBank/DDBJ databases">
        <authorList>
            <person name="Magalhaes I.L.F."/>
            <person name="Oliveira U."/>
            <person name="Santos F.R."/>
            <person name="Vidigal T.H.D.A."/>
            <person name="Brescovit A.D."/>
            <person name="Santos A.J."/>
        </authorList>
    </citation>
    <scope>NUCLEOTIDE SEQUENCE</scope>
</reference>
<feature type="compositionally biased region" description="Basic residues" evidence="1">
    <location>
        <begin position="402"/>
        <end position="417"/>
    </location>
</feature>
<evidence type="ECO:0000313" key="3">
    <source>
        <dbReference type="EMBL" id="JAG39939.1"/>
    </source>
</evidence>
<gene>
    <name evidence="3" type="ORF">CM83_23797</name>
</gene>
<feature type="compositionally biased region" description="Basic residues" evidence="1">
    <location>
        <begin position="257"/>
        <end position="266"/>
    </location>
</feature>
<feature type="compositionally biased region" description="Low complexity" evidence="1">
    <location>
        <begin position="367"/>
        <end position="378"/>
    </location>
</feature>
<dbReference type="AlphaFoldDB" id="A0A0A9Z642"/>
<evidence type="ECO:0000256" key="2">
    <source>
        <dbReference type="SAM" id="Phobius"/>
    </source>
</evidence>
<feature type="compositionally biased region" description="Acidic residues" evidence="1">
    <location>
        <begin position="228"/>
        <end position="237"/>
    </location>
</feature>
<dbReference type="EMBL" id="GBHO01003665">
    <property type="protein sequence ID" value="JAG39939.1"/>
    <property type="molecule type" value="Transcribed_RNA"/>
</dbReference>
<sequence length="439" mass="49139">KDLDIFTVVAMGFPHLAFVCLLGIVSLTYSRENHAFGRAAFSHTSLTNTRDRNSNPEIVKRRSSNDSSPLKLNVTHHNKHWMGQRQDTDIDDILEGQTGIEDPELEFDDIIEDGTSQPLSPESDVWDIDDTLAGDSSIKENEDVDVEWDDIYKNVTSGEEDGLKENRTASGASIEDTELDLDDITGDGTSKPKSSESDDWDIDDIPEGETNTMDPDLDDIMEGHTINEEPEDDVDWDDIYKNITSGEESIGGTTKHTPTKKHKSTRKPSQSTTEMDLEDVKKDKTSKTPSPTTEISVKVETSTMNPNLDEISKGHTNSNEPEDNTRRTTKHSSTKKHKSTSKPSLSTTEMDLEDRRDETSRPPRPKTQTSVQVVTSTVNPNLDNTSKGHTSKEEPEDEKGRTTTKRHTSTKRHKSTRKPHESTTEMDLDDIIEDETSKP</sequence>
<dbReference type="EMBL" id="GBRD01010124">
    <property type="protein sequence ID" value="JAG55700.1"/>
    <property type="molecule type" value="Transcribed_RNA"/>
</dbReference>
<feature type="compositionally biased region" description="Basic and acidic residues" evidence="1">
    <location>
        <begin position="49"/>
        <end position="64"/>
    </location>
</feature>
<feature type="region of interest" description="Disordered" evidence="1">
    <location>
        <begin position="46"/>
        <end position="72"/>
    </location>
</feature>
<keyword evidence="2" id="KW-0812">Transmembrane</keyword>
<feature type="compositionally biased region" description="Acidic residues" evidence="1">
    <location>
        <begin position="197"/>
        <end position="207"/>
    </location>
</feature>
<feature type="non-terminal residue" evidence="3">
    <location>
        <position position="439"/>
    </location>
</feature>
<feature type="compositionally biased region" description="Basic and acidic residues" evidence="1">
    <location>
        <begin position="390"/>
        <end position="401"/>
    </location>
</feature>
<reference evidence="3" key="2">
    <citation type="submission" date="2014-07" db="EMBL/GenBank/DDBJ databases">
        <authorList>
            <person name="Hull J."/>
        </authorList>
    </citation>
    <scope>NUCLEOTIDE SEQUENCE</scope>
</reference>
<proteinExistence type="predicted"/>
<evidence type="ECO:0000256" key="1">
    <source>
        <dbReference type="SAM" id="MobiDB-lite"/>
    </source>
</evidence>
<feature type="transmembrane region" description="Helical" evidence="2">
    <location>
        <begin position="6"/>
        <end position="29"/>
    </location>
</feature>
<feature type="non-terminal residue" evidence="3">
    <location>
        <position position="1"/>
    </location>
</feature>
<protein>
    <submittedName>
        <fullName evidence="3">Uncharacterized protein</fullName>
    </submittedName>
</protein>